<dbReference type="CDD" id="cd03278">
    <property type="entry name" value="ABC_SMC_barmotin"/>
    <property type="match status" value="1"/>
</dbReference>
<dbReference type="Gene3D" id="6.10.140.1720">
    <property type="match status" value="1"/>
</dbReference>
<dbReference type="InterPro" id="IPR036277">
    <property type="entry name" value="SMC_hinge_sf"/>
</dbReference>
<feature type="binding site" evidence="7">
    <location>
        <begin position="32"/>
        <end position="39"/>
    </location>
    <ligand>
        <name>ATP</name>
        <dbReference type="ChEBI" id="CHEBI:30616"/>
    </ligand>
</feature>
<accession>A0A538TM44</accession>
<keyword evidence="6 7" id="KW-0238">DNA-binding</keyword>
<sequence length="1251" mass="138756">MFLKRLDIQGFKSFPQRVRVEFGPGITSVVGPNGSGKTNIVEAIRWVLGEQNMRHLRGDTLEDVIFTGSAHRKPLGMAEVSLTMVNNRGVLPSEYTEVMIARRTFRSGQSEYSINRNACRLKDVRELFLDTGMGSHAYSLIERGMVDNVLSDESGHRRFLFEEAAGIMRYKTRKKEALQKLDLTLTDLTRVSDIIAEIEREVRSLARQVGKARRYGRLKDEIRRIDLGLAKEEYDRIAKETGALRDERAGAENRRAAMGGVLARHEAELEQHKLELLKREGEVRLAQEALSEHEARGASLLNEVAVLRERRAGLVEKLEHARSESSRLRQSVEEVRSHAERLTAERARLDQTQAERDSEERRLLAKLAGLGPDLEQRRTALAERKQLSLDLFEARVLQESSARAWKEKRAELANRREELGKQRASLALEEETLRAGLQGIERLMTGTAAEVERAKAGVQAALASIAEAESKIAEQDGLEMRAREAQAALEARHATLRELKERYEGYDASVRWLVAGPSRPARILGTVGDVLQASGEWLTALEAALGEAVQFIVAERTDAALQALQALEGSGEGRATFISLDRLSRFRVTPLSDEVSQAPGVLGPLLDHVRFEPGYVALASFLLSGVVVVDSIEAGLKLNERFAAERLHFVTRRGERVVGPGIFHGGSGSTRAGSVLRREDELTGLAGEIEASARALAGTVKVSEQFRQVRAAAVAELEEANRTLAVAEQAHRAQESRRAELTIRGDAMVQMAGSLAASLAAVEAEHTRALAETESAMAALQTADEERGRVDGILAQEETAVREIELERERSVAQHAEARIEATRSRAAVESSLKEIERLMASAAEAERDIRSRDEEAALTEKRIQETDALSAQREGELAQEVERKTEREMILQKSRDRFGEVMGLADDFEARTREHRREHAELTERLHRAELEQAEADGDNRRLIERIRNEYEVDLATYVPPVEGAIAEGESGAENALAEVEDVDVEAEEGRVPDEAIVDRGAASDTSPGAAPVLAGAPREDREARLRFLGEKLRAVGPVNLLALQDYDERRERLRFLTGQRQDLDDARQSLLEAIQKINGTASQLFLDTFALVNTNFQKVFTSLFEGGEAALLLTGEDPLEAEIEILARPRGKKPQSLSLLSGGEKALTAIALLFAIYLVKPSPFCILDEVDAPLDDANIDRFVRLLREFSEKTQFIVVTHNKKTMEVADCLYGVTMEELGVSKLVSVRWNRERPAEIEPAPEELAPVES</sequence>
<dbReference type="PIRSF" id="PIRSF005719">
    <property type="entry name" value="SMC"/>
    <property type="match status" value="1"/>
</dbReference>
<comment type="subunit">
    <text evidence="7">Homodimer.</text>
</comment>
<dbReference type="GO" id="GO:0005524">
    <property type="term" value="F:ATP binding"/>
    <property type="evidence" value="ECO:0007669"/>
    <property type="project" value="UniProtKB-UniRule"/>
</dbReference>
<dbReference type="Pfam" id="PF02463">
    <property type="entry name" value="SMC_N"/>
    <property type="match status" value="1"/>
</dbReference>
<evidence type="ECO:0000256" key="7">
    <source>
        <dbReference type="HAMAP-Rule" id="MF_01894"/>
    </source>
</evidence>
<dbReference type="PANTHER" id="PTHR43977">
    <property type="entry name" value="STRUCTURAL MAINTENANCE OF CHROMOSOMES PROTEIN 3"/>
    <property type="match status" value="1"/>
</dbReference>
<dbReference type="SUPFAM" id="SSF52540">
    <property type="entry name" value="P-loop containing nucleoside triphosphate hydrolases"/>
    <property type="match status" value="1"/>
</dbReference>
<evidence type="ECO:0000256" key="4">
    <source>
        <dbReference type="ARBA" id="ARBA00022840"/>
    </source>
</evidence>
<dbReference type="Gene3D" id="3.40.50.300">
    <property type="entry name" value="P-loop containing nucleotide triphosphate hydrolases"/>
    <property type="match status" value="2"/>
</dbReference>
<dbReference type="Gene3D" id="1.20.1060.20">
    <property type="match status" value="1"/>
</dbReference>
<dbReference type="InterPro" id="IPR011890">
    <property type="entry name" value="SMC_prok"/>
</dbReference>
<reference evidence="9 10" key="1">
    <citation type="journal article" date="2019" name="Nat. Microbiol.">
        <title>Mediterranean grassland soil C-N compound turnover is dependent on rainfall and depth, and is mediated by genomically divergent microorganisms.</title>
        <authorList>
            <person name="Diamond S."/>
            <person name="Andeer P.F."/>
            <person name="Li Z."/>
            <person name="Crits-Christoph A."/>
            <person name="Burstein D."/>
            <person name="Anantharaman K."/>
            <person name="Lane K.R."/>
            <person name="Thomas B.C."/>
            <person name="Pan C."/>
            <person name="Northen T.R."/>
            <person name="Banfield J.F."/>
        </authorList>
    </citation>
    <scope>NUCLEOTIDE SEQUENCE [LARGE SCALE GENOMIC DNA]</scope>
    <source>
        <strain evidence="9">WS_9</strain>
    </source>
</reference>
<dbReference type="HAMAP" id="MF_01894">
    <property type="entry name" value="Smc_prok"/>
    <property type="match status" value="1"/>
</dbReference>
<feature type="coiled-coil region" evidence="7">
    <location>
        <begin position="402"/>
        <end position="502"/>
    </location>
</feature>
<dbReference type="NCBIfam" id="TIGR02168">
    <property type="entry name" value="SMC_prok_B"/>
    <property type="match status" value="1"/>
</dbReference>
<dbReference type="GO" id="GO:0006260">
    <property type="term" value="P:DNA replication"/>
    <property type="evidence" value="ECO:0007669"/>
    <property type="project" value="UniProtKB-UniRule"/>
</dbReference>
<evidence type="ECO:0000256" key="5">
    <source>
        <dbReference type="ARBA" id="ARBA00023054"/>
    </source>
</evidence>
<dbReference type="GO" id="GO:0030261">
    <property type="term" value="P:chromosome condensation"/>
    <property type="evidence" value="ECO:0007669"/>
    <property type="project" value="InterPro"/>
</dbReference>
<name>A0A538TM44_UNCEI</name>
<comment type="caution">
    <text evidence="9">The sequence shown here is derived from an EMBL/GenBank/DDBJ whole genome shotgun (WGS) entry which is preliminary data.</text>
</comment>
<feature type="coiled-coil region" evidence="7">
    <location>
        <begin position="794"/>
        <end position="856"/>
    </location>
</feature>
<dbReference type="GO" id="GO:0007062">
    <property type="term" value="P:sister chromatid cohesion"/>
    <property type="evidence" value="ECO:0007669"/>
    <property type="project" value="InterPro"/>
</dbReference>
<keyword evidence="3 7" id="KW-0547">Nucleotide-binding</keyword>
<feature type="coiled-coil region" evidence="7">
    <location>
        <begin position="188"/>
        <end position="215"/>
    </location>
</feature>
<proteinExistence type="inferred from homology"/>
<evidence type="ECO:0000256" key="1">
    <source>
        <dbReference type="ARBA" id="ARBA00004496"/>
    </source>
</evidence>
<gene>
    <name evidence="7 9" type="primary">smc</name>
    <name evidence="9" type="ORF">E6K79_06565</name>
</gene>
<dbReference type="AlphaFoldDB" id="A0A538TM44"/>
<feature type="domain" description="SMC hinge" evidence="8">
    <location>
        <begin position="521"/>
        <end position="639"/>
    </location>
</feature>
<evidence type="ECO:0000256" key="3">
    <source>
        <dbReference type="ARBA" id="ARBA00022741"/>
    </source>
</evidence>
<dbReference type="EMBL" id="VBOZ01000017">
    <property type="protein sequence ID" value="TMQ64696.1"/>
    <property type="molecule type" value="Genomic_DNA"/>
</dbReference>
<evidence type="ECO:0000313" key="9">
    <source>
        <dbReference type="EMBL" id="TMQ64696.1"/>
    </source>
</evidence>
<dbReference type="GO" id="GO:0005737">
    <property type="term" value="C:cytoplasm"/>
    <property type="evidence" value="ECO:0007669"/>
    <property type="project" value="UniProtKB-SubCell"/>
</dbReference>
<evidence type="ECO:0000256" key="6">
    <source>
        <dbReference type="ARBA" id="ARBA00023125"/>
    </source>
</evidence>
<dbReference type="InterPro" id="IPR010935">
    <property type="entry name" value="SMC_hinge"/>
</dbReference>
<dbReference type="GO" id="GO:0003677">
    <property type="term" value="F:DNA binding"/>
    <property type="evidence" value="ECO:0007669"/>
    <property type="project" value="UniProtKB-UniRule"/>
</dbReference>
<dbReference type="InterPro" id="IPR003395">
    <property type="entry name" value="RecF/RecN/SMC_N"/>
</dbReference>
<dbReference type="SUPFAM" id="SSF75553">
    <property type="entry name" value="Smc hinge domain"/>
    <property type="match status" value="1"/>
</dbReference>
<comment type="similarity">
    <text evidence="7">Belongs to the SMC family.</text>
</comment>
<evidence type="ECO:0000259" key="8">
    <source>
        <dbReference type="SMART" id="SM00968"/>
    </source>
</evidence>
<protein>
    <recommendedName>
        <fullName evidence="7">Chromosome partition protein Smc</fullName>
    </recommendedName>
</protein>
<dbReference type="GO" id="GO:0005694">
    <property type="term" value="C:chromosome"/>
    <property type="evidence" value="ECO:0007669"/>
    <property type="project" value="InterPro"/>
</dbReference>
<dbReference type="SMART" id="SM00968">
    <property type="entry name" value="SMC_hinge"/>
    <property type="match status" value="1"/>
</dbReference>
<comment type="function">
    <text evidence="7">Required for chromosome condensation and partitioning.</text>
</comment>
<keyword evidence="5 7" id="KW-0175">Coiled coil</keyword>
<keyword evidence="2 7" id="KW-0963">Cytoplasm</keyword>
<keyword evidence="4 7" id="KW-0067">ATP-binding</keyword>
<comment type="domain">
    <text evidence="7">Contains large globular domains required for ATP hydrolysis at each terminus and a third globular domain forming a flexible hinge near the middle of the molecule. These domains are separated by coiled-coil structures.</text>
</comment>
<feature type="coiled-coil region" evidence="7">
    <location>
        <begin position="710"/>
        <end position="737"/>
    </location>
</feature>
<evidence type="ECO:0000256" key="2">
    <source>
        <dbReference type="ARBA" id="ARBA00022490"/>
    </source>
</evidence>
<dbReference type="Pfam" id="PF06470">
    <property type="entry name" value="SMC_hinge"/>
    <property type="match status" value="1"/>
</dbReference>
<dbReference type="InterPro" id="IPR024704">
    <property type="entry name" value="SMC"/>
</dbReference>
<dbReference type="FunFam" id="3.40.50.300:FF:000901">
    <property type="entry name" value="Chromosome partition protein Smc"/>
    <property type="match status" value="1"/>
</dbReference>
<dbReference type="InterPro" id="IPR027417">
    <property type="entry name" value="P-loop_NTPase"/>
</dbReference>
<dbReference type="Gene3D" id="3.30.70.1620">
    <property type="match status" value="1"/>
</dbReference>
<dbReference type="GO" id="GO:0016887">
    <property type="term" value="F:ATP hydrolysis activity"/>
    <property type="evidence" value="ECO:0007669"/>
    <property type="project" value="InterPro"/>
</dbReference>
<feature type="coiled-coil region" evidence="7">
    <location>
        <begin position="906"/>
        <end position="940"/>
    </location>
</feature>
<dbReference type="Proteomes" id="UP000317691">
    <property type="component" value="Unassembled WGS sequence"/>
</dbReference>
<evidence type="ECO:0000313" key="10">
    <source>
        <dbReference type="Proteomes" id="UP000317691"/>
    </source>
</evidence>
<dbReference type="GO" id="GO:0007059">
    <property type="term" value="P:chromosome segregation"/>
    <property type="evidence" value="ECO:0007669"/>
    <property type="project" value="UniProtKB-UniRule"/>
</dbReference>
<organism evidence="9 10">
    <name type="scientific">Eiseniibacteriota bacterium</name>
    <dbReference type="NCBI Taxonomy" id="2212470"/>
    <lineage>
        <taxon>Bacteria</taxon>
        <taxon>Candidatus Eiseniibacteriota</taxon>
    </lineage>
</organism>
<comment type="subcellular location">
    <subcellularLocation>
        <location evidence="1 7">Cytoplasm</location>
    </subcellularLocation>
</comment>
<feature type="coiled-coil region" evidence="7">
    <location>
        <begin position="262"/>
        <end position="362"/>
    </location>
</feature>